<proteinExistence type="predicted"/>
<evidence type="ECO:0000313" key="3">
    <source>
        <dbReference type="Proteomes" id="UP001521785"/>
    </source>
</evidence>
<gene>
    <name evidence="2" type="ORF">SLS60_011292</name>
</gene>
<feature type="coiled-coil region" evidence="1">
    <location>
        <begin position="77"/>
        <end position="111"/>
    </location>
</feature>
<keyword evidence="1" id="KW-0175">Coiled coil</keyword>
<dbReference type="Proteomes" id="UP001521785">
    <property type="component" value="Unassembled WGS sequence"/>
</dbReference>
<evidence type="ECO:0000256" key="1">
    <source>
        <dbReference type="SAM" id="Coils"/>
    </source>
</evidence>
<protein>
    <submittedName>
        <fullName evidence="2">Uncharacterized protein</fullName>
    </submittedName>
</protein>
<dbReference type="EMBL" id="JAKJXO020000020">
    <property type="protein sequence ID" value="KAL1592875.1"/>
    <property type="molecule type" value="Genomic_DNA"/>
</dbReference>
<evidence type="ECO:0000313" key="2">
    <source>
        <dbReference type="EMBL" id="KAL1592875.1"/>
    </source>
</evidence>
<name>A0ABR3QL65_9PLEO</name>
<comment type="caution">
    <text evidence="2">The sequence shown here is derived from an EMBL/GenBank/DDBJ whole genome shotgun (WGS) entry which is preliminary data.</text>
</comment>
<keyword evidence="3" id="KW-1185">Reference proteome</keyword>
<sequence>MIEGIHAILQQMQAFMGSYTSRISPLEKTEENKNEHIAHLAANTRALQENTRLAEKDDGEVKRSGDAVMQMTETEKVQRLEEANARLDGENKDLRNEVDVLRRQNKAVRKELRRNVMLQGMRWIGHDLHR</sequence>
<reference evidence="2 3" key="1">
    <citation type="submission" date="2024-02" db="EMBL/GenBank/DDBJ databases">
        <title>De novo assembly and annotation of 12 fungi associated with fruit tree decline syndrome in Ontario, Canada.</title>
        <authorList>
            <person name="Sulman M."/>
            <person name="Ellouze W."/>
            <person name="Ilyukhin E."/>
        </authorList>
    </citation>
    <scope>NUCLEOTIDE SEQUENCE [LARGE SCALE GENOMIC DNA]</scope>
    <source>
        <strain evidence="2 3">M42-189</strain>
    </source>
</reference>
<accession>A0ABR3QL65</accession>
<organism evidence="2 3">
    <name type="scientific">Paraconiothyrium brasiliense</name>
    <dbReference type="NCBI Taxonomy" id="300254"/>
    <lineage>
        <taxon>Eukaryota</taxon>
        <taxon>Fungi</taxon>
        <taxon>Dikarya</taxon>
        <taxon>Ascomycota</taxon>
        <taxon>Pezizomycotina</taxon>
        <taxon>Dothideomycetes</taxon>
        <taxon>Pleosporomycetidae</taxon>
        <taxon>Pleosporales</taxon>
        <taxon>Massarineae</taxon>
        <taxon>Didymosphaeriaceae</taxon>
        <taxon>Paraconiothyrium</taxon>
    </lineage>
</organism>